<dbReference type="PANTHER" id="PTHR43649">
    <property type="entry name" value="ARABINOSE-BINDING PROTEIN-RELATED"/>
    <property type="match status" value="1"/>
</dbReference>
<dbReference type="InterPro" id="IPR050490">
    <property type="entry name" value="Bact_solute-bd_prot1"/>
</dbReference>
<organism evidence="6 7">
    <name type="scientific">Gryllotalpicola protaetiae</name>
    <dbReference type="NCBI Taxonomy" id="2419771"/>
    <lineage>
        <taxon>Bacteria</taxon>
        <taxon>Bacillati</taxon>
        <taxon>Actinomycetota</taxon>
        <taxon>Actinomycetes</taxon>
        <taxon>Micrococcales</taxon>
        <taxon>Microbacteriaceae</taxon>
        <taxon>Gryllotalpicola</taxon>
    </lineage>
</organism>
<dbReference type="GO" id="GO:0030313">
    <property type="term" value="C:cell envelope"/>
    <property type="evidence" value="ECO:0007669"/>
    <property type="project" value="UniProtKB-SubCell"/>
</dbReference>
<evidence type="ECO:0000313" key="7">
    <source>
        <dbReference type="Proteomes" id="UP000275069"/>
    </source>
</evidence>
<dbReference type="OrthoDB" id="2644341at2"/>
<keyword evidence="4 5" id="KW-0732">Signal</keyword>
<dbReference type="CDD" id="cd14748">
    <property type="entry name" value="PBP2_UgpB"/>
    <property type="match status" value="1"/>
</dbReference>
<protein>
    <submittedName>
        <fullName evidence="6">ABC transporter substrate-binding protein</fullName>
    </submittedName>
</protein>
<evidence type="ECO:0000256" key="2">
    <source>
        <dbReference type="ARBA" id="ARBA00008520"/>
    </source>
</evidence>
<dbReference type="Pfam" id="PF13416">
    <property type="entry name" value="SBP_bac_8"/>
    <property type="match status" value="1"/>
</dbReference>
<dbReference type="KEGG" id="gry:D7I44_10155"/>
<dbReference type="AlphaFoldDB" id="A0A387BN56"/>
<dbReference type="RefSeq" id="WP_120789394.1">
    <property type="nucleotide sequence ID" value="NZ_CP032624.1"/>
</dbReference>
<evidence type="ECO:0000256" key="3">
    <source>
        <dbReference type="ARBA" id="ARBA00022448"/>
    </source>
</evidence>
<dbReference type="SUPFAM" id="SSF53850">
    <property type="entry name" value="Periplasmic binding protein-like II"/>
    <property type="match status" value="1"/>
</dbReference>
<evidence type="ECO:0000256" key="1">
    <source>
        <dbReference type="ARBA" id="ARBA00004196"/>
    </source>
</evidence>
<evidence type="ECO:0000313" key="6">
    <source>
        <dbReference type="EMBL" id="AYG03862.1"/>
    </source>
</evidence>
<evidence type="ECO:0000256" key="4">
    <source>
        <dbReference type="ARBA" id="ARBA00022729"/>
    </source>
</evidence>
<reference evidence="6 7" key="1">
    <citation type="submission" date="2018-09" db="EMBL/GenBank/DDBJ databases">
        <title>Genome sequencing of strain 2DFW10M-5.</title>
        <authorList>
            <person name="Heo J."/>
            <person name="Kim S.-J."/>
            <person name="Kwon S.-W."/>
        </authorList>
    </citation>
    <scope>NUCLEOTIDE SEQUENCE [LARGE SCALE GENOMIC DNA]</scope>
    <source>
        <strain evidence="6 7">2DFW10M-5</strain>
    </source>
</reference>
<proteinExistence type="inferred from homology"/>
<dbReference type="Proteomes" id="UP000275069">
    <property type="component" value="Chromosome"/>
</dbReference>
<sequence>MKRTTITAVLAGAAIAALALTGCSSGSSSTSKADASKGVPTLDPSKKVTITFAEAMASGALKTELAKVTQEFETKNPNITVELQAQPDYGTLKTKVDAAVTAGAPPTIAQVYGDWAAAYAQSQVLEPLTDYAAADPSATDGLYKGIKDSLYIDKTLYMWPFNASALVTFYNPDILKAAGQDVPKTWDDFATVAKAVSKDGVVALPIDPGSSSGPAGGTTIFELMAQANGTPVFKDDGTPQFDSPDVVKALQTLVDLKKAGAVQTGTNYPGETALGAQKGVFDISTSTSFYYDQQAVGGKFQLAVAPVPSAADGTRVNQINGTNIALLNKASDDQKAAAWKYMQFLTEAETQSEWAQATGYLPVNPKTLELADMKDYIAKNPYVTFASKDLASSSATPPYAWVEEASGDLAAALQSALAGNAAPEAALKDAQDKAEKAMAADK</sequence>
<comment type="similarity">
    <text evidence="2">Belongs to the bacterial solute-binding protein 1 family.</text>
</comment>
<dbReference type="EMBL" id="CP032624">
    <property type="protein sequence ID" value="AYG03862.1"/>
    <property type="molecule type" value="Genomic_DNA"/>
</dbReference>
<accession>A0A387BN56</accession>
<feature type="signal peptide" evidence="5">
    <location>
        <begin position="1"/>
        <end position="19"/>
    </location>
</feature>
<gene>
    <name evidence="6" type="ORF">D7I44_10155</name>
</gene>
<evidence type="ECO:0000256" key="5">
    <source>
        <dbReference type="SAM" id="SignalP"/>
    </source>
</evidence>
<keyword evidence="3" id="KW-0813">Transport</keyword>
<dbReference type="PANTHER" id="PTHR43649:SF31">
    <property type="entry name" value="SN-GLYCEROL-3-PHOSPHATE-BINDING PERIPLASMIC PROTEIN UGPB"/>
    <property type="match status" value="1"/>
</dbReference>
<comment type="subcellular location">
    <subcellularLocation>
        <location evidence="1">Cell envelope</location>
    </subcellularLocation>
</comment>
<dbReference type="PROSITE" id="PS51257">
    <property type="entry name" value="PROKAR_LIPOPROTEIN"/>
    <property type="match status" value="1"/>
</dbReference>
<name>A0A387BN56_9MICO</name>
<feature type="chain" id="PRO_5039167756" evidence="5">
    <location>
        <begin position="20"/>
        <end position="442"/>
    </location>
</feature>
<keyword evidence="7" id="KW-1185">Reference proteome</keyword>
<dbReference type="Gene3D" id="3.40.190.10">
    <property type="entry name" value="Periplasmic binding protein-like II"/>
    <property type="match status" value="1"/>
</dbReference>
<dbReference type="InterPro" id="IPR006059">
    <property type="entry name" value="SBP"/>
</dbReference>